<evidence type="ECO:0000259" key="2">
    <source>
        <dbReference type="Pfam" id="PF07859"/>
    </source>
</evidence>
<keyword evidence="1 3" id="KW-0378">Hydrolase</keyword>
<protein>
    <submittedName>
        <fullName evidence="3">Alpha/beta hydrolase</fullName>
    </submittedName>
</protein>
<organism evidence="3 4">
    <name type="scientific">Congregibacter brevis</name>
    <dbReference type="NCBI Taxonomy" id="3081201"/>
    <lineage>
        <taxon>Bacteria</taxon>
        <taxon>Pseudomonadati</taxon>
        <taxon>Pseudomonadota</taxon>
        <taxon>Gammaproteobacteria</taxon>
        <taxon>Cellvibrionales</taxon>
        <taxon>Halieaceae</taxon>
        <taxon>Congregibacter</taxon>
    </lineage>
</organism>
<dbReference type="Proteomes" id="UP001626549">
    <property type="component" value="Chromosome"/>
</dbReference>
<keyword evidence="4" id="KW-1185">Reference proteome</keyword>
<dbReference type="SUPFAM" id="SSF53474">
    <property type="entry name" value="alpha/beta-Hydrolases"/>
    <property type="match status" value="1"/>
</dbReference>
<sequence>MADGFATTLALSPGQRLLQLHQDGLATRIADERQHWRLLCDRFFSRLENRVIERVLLKRIRRAFDHLDDRERLESILLELRSDYASGRAGTLAVTAKPSFDLEPVDNAPAHAAWLCDSPKNDQLLIYTAGGGFMLPPSSAQLNCARQLGELCLTDTVINQHALAPEAPFPAAINDTVALCQWGIERYGARNVVLAADTAGASVTLGALLKIQEQGQEMPVALQLFSPWNDLSLSGWSYITKSATADSPFRMETAAFCAKAYLGVVPTTDPFASAIFAELKGLPPLAVHTSRYDMHFDDALRMIEKMREAGGHGEIRYWDSPRHHLERFDSKETEKSLAMASGFLRRHLGVRGVKDGS</sequence>
<proteinExistence type="predicted"/>
<dbReference type="InterPro" id="IPR029058">
    <property type="entry name" value="AB_hydrolase_fold"/>
</dbReference>
<evidence type="ECO:0000256" key="1">
    <source>
        <dbReference type="ARBA" id="ARBA00022801"/>
    </source>
</evidence>
<gene>
    <name evidence="3" type="ORF">R0137_05270</name>
</gene>
<accession>A0ABZ0IFY0</accession>
<dbReference type="Pfam" id="PF07859">
    <property type="entry name" value="Abhydrolase_3"/>
    <property type="match status" value="1"/>
</dbReference>
<dbReference type="GO" id="GO:0016787">
    <property type="term" value="F:hydrolase activity"/>
    <property type="evidence" value="ECO:0007669"/>
    <property type="project" value="UniProtKB-KW"/>
</dbReference>
<evidence type="ECO:0000313" key="4">
    <source>
        <dbReference type="Proteomes" id="UP001626549"/>
    </source>
</evidence>
<dbReference type="Gene3D" id="3.40.50.1820">
    <property type="entry name" value="alpha/beta hydrolase"/>
    <property type="match status" value="1"/>
</dbReference>
<dbReference type="EMBL" id="CP136865">
    <property type="protein sequence ID" value="WOJ97986.1"/>
    <property type="molecule type" value="Genomic_DNA"/>
</dbReference>
<dbReference type="PANTHER" id="PTHR48081:SF8">
    <property type="entry name" value="ALPHA_BETA HYDROLASE FOLD-3 DOMAIN-CONTAINING PROTEIN-RELATED"/>
    <property type="match status" value="1"/>
</dbReference>
<dbReference type="InterPro" id="IPR013094">
    <property type="entry name" value="AB_hydrolase_3"/>
</dbReference>
<reference evidence="3 4" key="1">
    <citation type="submission" date="2023-10" db="EMBL/GenBank/DDBJ databases">
        <title>Two novel species belonging to the OM43/NOR5 clade.</title>
        <authorList>
            <person name="Park M."/>
        </authorList>
    </citation>
    <scope>NUCLEOTIDE SEQUENCE [LARGE SCALE GENOMIC DNA]</scope>
    <source>
        <strain evidence="3 4">IMCC45268</strain>
    </source>
</reference>
<evidence type="ECO:0000313" key="3">
    <source>
        <dbReference type="EMBL" id="WOJ97986.1"/>
    </source>
</evidence>
<name>A0ABZ0IFY0_9GAMM</name>
<dbReference type="PANTHER" id="PTHR48081">
    <property type="entry name" value="AB HYDROLASE SUPERFAMILY PROTEIN C4A8.06C"/>
    <property type="match status" value="1"/>
</dbReference>
<dbReference type="InterPro" id="IPR050300">
    <property type="entry name" value="GDXG_lipolytic_enzyme"/>
</dbReference>
<dbReference type="RefSeq" id="WP_407329115.1">
    <property type="nucleotide sequence ID" value="NZ_CP136865.1"/>
</dbReference>
<feature type="domain" description="Alpha/beta hydrolase fold-3" evidence="2">
    <location>
        <begin position="125"/>
        <end position="323"/>
    </location>
</feature>